<feature type="compositionally biased region" description="Basic and acidic residues" evidence="10">
    <location>
        <begin position="283"/>
        <end position="296"/>
    </location>
</feature>
<evidence type="ECO:0000256" key="8">
    <source>
        <dbReference type="ARBA" id="ARBA00023034"/>
    </source>
</evidence>
<dbReference type="GO" id="GO:0005484">
    <property type="term" value="F:SNAP receptor activity"/>
    <property type="evidence" value="ECO:0007669"/>
    <property type="project" value="TreeGrafter"/>
</dbReference>
<keyword evidence="11" id="KW-0675">Receptor</keyword>
<keyword evidence="6" id="KW-0653">Protein transport</keyword>
<comment type="subcellular location">
    <subcellularLocation>
        <location evidence="1">Golgi apparatus membrane</location>
        <topology evidence="1">Single-pass type IV membrane protein</topology>
    </subcellularLocation>
</comment>
<feature type="compositionally biased region" description="Polar residues" evidence="10">
    <location>
        <begin position="233"/>
        <end position="244"/>
    </location>
</feature>
<dbReference type="GO" id="GO:0005801">
    <property type="term" value="C:cis-Golgi network"/>
    <property type="evidence" value="ECO:0007669"/>
    <property type="project" value="InterPro"/>
</dbReference>
<feature type="compositionally biased region" description="Basic and acidic residues" evidence="10">
    <location>
        <begin position="105"/>
        <end position="125"/>
    </location>
</feature>
<dbReference type="GO" id="GO:0031201">
    <property type="term" value="C:SNARE complex"/>
    <property type="evidence" value="ECO:0007669"/>
    <property type="project" value="TreeGrafter"/>
</dbReference>
<dbReference type="PANTHER" id="PTHR21094">
    <property type="entry name" value="GOS-28 SNARE- RELATED"/>
    <property type="match status" value="1"/>
</dbReference>
<organism evidence="11 12">
    <name type="scientific">Operophtera brumata</name>
    <name type="common">Winter moth</name>
    <name type="synonym">Phalaena brumata</name>
    <dbReference type="NCBI Taxonomy" id="104452"/>
    <lineage>
        <taxon>Eukaryota</taxon>
        <taxon>Metazoa</taxon>
        <taxon>Ecdysozoa</taxon>
        <taxon>Arthropoda</taxon>
        <taxon>Hexapoda</taxon>
        <taxon>Insecta</taxon>
        <taxon>Pterygota</taxon>
        <taxon>Neoptera</taxon>
        <taxon>Endopterygota</taxon>
        <taxon>Lepidoptera</taxon>
        <taxon>Glossata</taxon>
        <taxon>Ditrysia</taxon>
        <taxon>Geometroidea</taxon>
        <taxon>Geometridae</taxon>
        <taxon>Larentiinae</taxon>
        <taxon>Operophtera</taxon>
    </lineage>
</organism>
<dbReference type="GO" id="GO:0048219">
    <property type="term" value="P:inter-Golgi cisterna vesicle-mediated transport"/>
    <property type="evidence" value="ECO:0007669"/>
    <property type="project" value="TreeGrafter"/>
</dbReference>
<evidence type="ECO:0000256" key="2">
    <source>
        <dbReference type="ARBA" id="ARBA00008473"/>
    </source>
</evidence>
<sequence>MTAMAGPSWEDLRKQARLLENDIDVKLVAFSKLGVSPSTSGLSGESAPLINSDDMFDTMSMELQQLLVKTSARVSARREREELLGGNSPPPSAVSGLNRRDQYAKESGHLHRVHKDDGAGEREELLGGNSPPPPSLVSGLNRRDQYAKESGHLHRYYQQEFTKTSARVSARREREELLGGNSPPPSAVSGLNRRDHYAKESGHLHRCYQQEFTKTSARVSARREREGTGLRRPQSQDSTDATSTLRSLDTCTARVHKDVGAGEREELVGGNSNPPPTAVSGLNRRDQYAKESGHLH</sequence>
<accession>A0A0L7KS22</accession>
<feature type="region of interest" description="Disordered" evidence="10">
    <location>
        <begin position="210"/>
        <end position="244"/>
    </location>
</feature>
<evidence type="ECO:0000256" key="5">
    <source>
        <dbReference type="ARBA" id="ARBA00022692"/>
    </source>
</evidence>
<comment type="caution">
    <text evidence="11">The sequence shown here is derived from an EMBL/GenBank/DDBJ whole genome shotgun (WGS) entry which is preliminary data.</text>
</comment>
<dbReference type="GO" id="GO:0015031">
    <property type="term" value="P:protein transport"/>
    <property type="evidence" value="ECO:0007669"/>
    <property type="project" value="UniProtKB-KW"/>
</dbReference>
<feature type="region of interest" description="Disordered" evidence="10">
    <location>
        <begin position="78"/>
        <end position="97"/>
    </location>
</feature>
<keyword evidence="9" id="KW-0472">Membrane</keyword>
<evidence type="ECO:0000256" key="7">
    <source>
        <dbReference type="ARBA" id="ARBA00022989"/>
    </source>
</evidence>
<evidence type="ECO:0000256" key="4">
    <source>
        <dbReference type="ARBA" id="ARBA00022448"/>
    </source>
</evidence>
<dbReference type="GO" id="GO:0006888">
    <property type="term" value="P:endoplasmic reticulum to Golgi vesicle-mediated transport"/>
    <property type="evidence" value="ECO:0007669"/>
    <property type="project" value="InterPro"/>
</dbReference>
<dbReference type="GO" id="GO:0000139">
    <property type="term" value="C:Golgi membrane"/>
    <property type="evidence" value="ECO:0007669"/>
    <property type="project" value="UniProtKB-SubCell"/>
</dbReference>
<evidence type="ECO:0000256" key="10">
    <source>
        <dbReference type="SAM" id="MobiDB-lite"/>
    </source>
</evidence>
<feature type="non-terminal residue" evidence="11">
    <location>
        <position position="296"/>
    </location>
</feature>
<evidence type="ECO:0000313" key="11">
    <source>
        <dbReference type="EMBL" id="KOB65861.1"/>
    </source>
</evidence>
<reference evidence="11 12" key="1">
    <citation type="journal article" date="2015" name="Genome Biol. Evol.">
        <title>The genome of winter moth (Operophtera brumata) provides a genomic perspective on sexual dimorphism and phenology.</title>
        <authorList>
            <person name="Derks M.F."/>
            <person name="Smit S."/>
            <person name="Salis L."/>
            <person name="Schijlen E."/>
            <person name="Bossers A."/>
            <person name="Mateman C."/>
            <person name="Pijl A.S."/>
            <person name="de Ridder D."/>
            <person name="Groenen M.A."/>
            <person name="Visser M.E."/>
            <person name="Megens H.J."/>
        </authorList>
    </citation>
    <scope>NUCLEOTIDE SEQUENCE [LARGE SCALE GENOMIC DNA]</scope>
    <source>
        <strain evidence="11">WM2013NL</strain>
        <tissue evidence="11">Head and thorax</tissue>
    </source>
</reference>
<evidence type="ECO:0000256" key="6">
    <source>
        <dbReference type="ARBA" id="ARBA00022927"/>
    </source>
</evidence>
<dbReference type="PANTHER" id="PTHR21094:SF2">
    <property type="entry name" value="GOLGI SNAP RECEPTOR COMPLEX MEMBER 1"/>
    <property type="match status" value="1"/>
</dbReference>
<feature type="region of interest" description="Disordered" evidence="10">
    <location>
        <begin position="105"/>
        <end position="140"/>
    </location>
</feature>
<feature type="compositionally biased region" description="Basic and acidic residues" evidence="10">
    <location>
        <begin position="256"/>
        <end position="267"/>
    </location>
</feature>
<keyword evidence="5" id="KW-0812">Transmembrane</keyword>
<evidence type="ECO:0000256" key="3">
    <source>
        <dbReference type="ARBA" id="ARBA00015612"/>
    </source>
</evidence>
<feature type="region of interest" description="Disordered" evidence="10">
    <location>
        <begin position="158"/>
        <end position="192"/>
    </location>
</feature>
<dbReference type="STRING" id="104452.A0A0L7KS22"/>
<dbReference type="GO" id="GO:0006906">
    <property type="term" value="P:vesicle fusion"/>
    <property type="evidence" value="ECO:0007669"/>
    <property type="project" value="TreeGrafter"/>
</dbReference>
<dbReference type="InterPro" id="IPR023601">
    <property type="entry name" value="Golgi_SNAP_su1"/>
</dbReference>
<proteinExistence type="inferred from homology"/>
<dbReference type="Proteomes" id="UP000037510">
    <property type="component" value="Unassembled WGS sequence"/>
</dbReference>
<comment type="similarity">
    <text evidence="2">Belongs to the GOSR1 family.</text>
</comment>
<keyword evidence="4" id="KW-0813">Transport</keyword>
<gene>
    <name evidence="11" type="ORF">OBRU01_22135</name>
</gene>
<dbReference type="GO" id="GO:0005797">
    <property type="term" value="C:Golgi medial cisterna"/>
    <property type="evidence" value="ECO:0007669"/>
    <property type="project" value="TreeGrafter"/>
</dbReference>
<evidence type="ECO:0000313" key="12">
    <source>
        <dbReference type="Proteomes" id="UP000037510"/>
    </source>
</evidence>
<name>A0A0L7KS22_OPEBR</name>
<dbReference type="EMBL" id="JTDY01006588">
    <property type="protein sequence ID" value="KOB65861.1"/>
    <property type="molecule type" value="Genomic_DNA"/>
</dbReference>
<protein>
    <recommendedName>
        <fullName evidence="3">Golgi SNAP receptor complex member 1</fullName>
    </recommendedName>
</protein>
<keyword evidence="7" id="KW-1133">Transmembrane helix</keyword>
<keyword evidence="8" id="KW-0333">Golgi apparatus</keyword>
<keyword evidence="12" id="KW-1185">Reference proteome</keyword>
<feature type="region of interest" description="Disordered" evidence="10">
    <location>
        <begin position="256"/>
        <end position="296"/>
    </location>
</feature>
<evidence type="ECO:0000256" key="9">
    <source>
        <dbReference type="ARBA" id="ARBA00023136"/>
    </source>
</evidence>
<evidence type="ECO:0000256" key="1">
    <source>
        <dbReference type="ARBA" id="ARBA00004409"/>
    </source>
</evidence>
<dbReference type="AlphaFoldDB" id="A0A0L7KS22"/>